<sequence length="116" mass="14031">MLQQQYHENFEVQHINKLPRRAFYIPFQQGESSYRLETRYQTANVTLLNGDWQFDYYETFDNCLNHSFKETKKELSVPSVWNLYGFDQLQYLNTQYPIPFDPPYVPINNPCGRYQT</sequence>
<comment type="similarity">
    <text evidence="2">Belongs to the glycosyl hydrolase 2 family.</text>
</comment>
<comment type="catalytic activity">
    <reaction evidence="1">
        <text>Hydrolysis of terminal non-reducing beta-D-galactose residues in beta-D-galactosides.</text>
        <dbReference type="EC" id="3.2.1.23"/>
    </reaction>
</comment>
<evidence type="ECO:0000256" key="1">
    <source>
        <dbReference type="ARBA" id="ARBA00001412"/>
    </source>
</evidence>
<dbReference type="EMBL" id="UHDK01000001">
    <property type="protein sequence ID" value="SUM30804.1"/>
    <property type="molecule type" value="Genomic_DNA"/>
</dbReference>
<dbReference type="AlphaFoldDB" id="A0A380FC61"/>
<organism evidence="7 8">
    <name type="scientific">Staphylococcus gallinarum</name>
    <dbReference type="NCBI Taxonomy" id="1293"/>
    <lineage>
        <taxon>Bacteria</taxon>
        <taxon>Bacillati</taxon>
        <taxon>Bacillota</taxon>
        <taxon>Bacilli</taxon>
        <taxon>Bacillales</taxon>
        <taxon>Staphylococcaceae</taxon>
        <taxon>Staphylococcus</taxon>
    </lineage>
</organism>
<evidence type="ECO:0000259" key="6">
    <source>
        <dbReference type="Pfam" id="PF02837"/>
    </source>
</evidence>
<evidence type="ECO:0000256" key="4">
    <source>
        <dbReference type="ARBA" id="ARBA00022801"/>
    </source>
</evidence>
<keyword evidence="4 7" id="KW-0378">Hydrolase</keyword>
<evidence type="ECO:0000313" key="7">
    <source>
        <dbReference type="EMBL" id="SUM30804.1"/>
    </source>
</evidence>
<name>A0A380FC61_STAGA</name>
<dbReference type="Pfam" id="PF02837">
    <property type="entry name" value="Glyco_hydro_2_N"/>
    <property type="match status" value="1"/>
</dbReference>
<accession>A0A380FC61</accession>
<protein>
    <recommendedName>
        <fullName evidence="3">beta-galactosidase</fullName>
        <ecNumber evidence="3">3.2.1.23</ecNumber>
    </recommendedName>
</protein>
<dbReference type="GO" id="GO:0005990">
    <property type="term" value="P:lactose catabolic process"/>
    <property type="evidence" value="ECO:0007669"/>
    <property type="project" value="TreeGrafter"/>
</dbReference>
<dbReference type="Proteomes" id="UP000255277">
    <property type="component" value="Unassembled WGS sequence"/>
</dbReference>
<evidence type="ECO:0000313" key="8">
    <source>
        <dbReference type="Proteomes" id="UP000255277"/>
    </source>
</evidence>
<dbReference type="SUPFAM" id="SSF49785">
    <property type="entry name" value="Galactose-binding domain-like"/>
    <property type="match status" value="1"/>
</dbReference>
<evidence type="ECO:0000256" key="2">
    <source>
        <dbReference type="ARBA" id="ARBA00007401"/>
    </source>
</evidence>
<dbReference type="GO" id="GO:0009341">
    <property type="term" value="C:beta-galactosidase complex"/>
    <property type="evidence" value="ECO:0007669"/>
    <property type="project" value="TreeGrafter"/>
</dbReference>
<dbReference type="PANTHER" id="PTHR46323">
    <property type="entry name" value="BETA-GALACTOSIDASE"/>
    <property type="match status" value="1"/>
</dbReference>
<proteinExistence type="inferred from homology"/>
<evidence type="ECO:0000256" key="3">
    <source>
        <dbReference type="ARBA" id="ARBA00012756"/>
    </source>
</evidence>
<dbReference type="GO" id="GO:0004565">
    <property type="term" value="F:beta-galactosidase activity"/>
    <property type="evidence" value="ECO:0007669"/>
    <property type="project" value="UniProtKB-EC"/>
</dbReference>
<dbReference type="InterPro" id="IPR008979">
    <property type="entry name" value="Galactose-bd-like_sf"/>
</dbReference>
<keyword evidence="5 7" id="KW-0326">Glycosidase</keyword>
<dbReference type="InterPro" id="IPR050347">
    <property type="entry name" value="Bact_Beta-galactosidase"/>
</dbReference>
<evidence type="ECO:0000256" key="5">
    <source>
        <dbReference type="ARBA" id="ARBA00023295"/>
    </source>
</evidence>
<feature type="domain" description="Glycosyl hydrolases family 2 sugar binding" evidence="6">
    <location>
        <begin position="48"/>
        <end position="115"/>
    </location>
</feature>
<reference evidence="7 8" key="1">
    <citation type="submission" date="2018-06" db="EMBL/GenBank/DDBJ databases">
        <authorList>
            <consortium name="Pathogen Informatics"/>
            <person name="Doyle S."/>
        </authorList>
    </citation>
    <scope>NUCLEOTIDE SEQUENCE [LARGE SCALE GENOMIC DNA]</scope>
    <source>
        <strain evidence="7 8">NCTC12195</strain>
    </source>
</reference>
<dbReference type="PANTHER" id="PTHR46323:SF2">
    <property type="entry name" value="BETA-GALACTOSIDASE"/>
    <property type="match status" value="1"/>
</dbReference>
<gene>
    <name evidence="7" type="primary">lacZ_4</name>
    <name evidence="7" type="ORF">NCTC12195_00204</name>
</gene>
<dbReference type="EC" id="3.2.1.23" evidence="3"/>
<dbReference type="Gene3D" id="2.60.120.260">
    <property type="entry name" value="Galactose-binding domain-like"/>
    <property type="match status" value="1"/>
</dbReference>
<dbReference type="InterPro" id="IPR006104">
    <property type="entry name" value="Glyco_hydro_2_N"/>
</dbReference>